<sequence>MTQHMGFNNAFIIGPIMSRKISSKLRNSFLVAAVTSVVLSGCVLKNSNEAATQEELPPQWQQSQDNLNRLTTPTSYDYIHELDDETLYAAYESILANSQCPAVEDEQLAARNEQFFEQYQSDFMQGVFSINNIARELNRIQINLLMEDARVRASGDSELLTQAQRDVINTYQTRDDGMTVHPDDINPDLLKEVQTAFPHHPVARIDFGEVDLEDRFRVLELFWEVDEAFEIRLGVDCSQLNSQVGRVLDALESRS</sequence>
<name>A0A081N5J1_9GAMM</name>
<reference evidence="1 2" key="1">
    <citation type="submission" date="2014-06" db="EMBL/GenBank/DDBJ databases">
        <title>Whole Genome Sequences of Three Symbiotic Endozoicomonas Bacteria.</title>
        <authorList>
            <person name="Neave M.J."/>
            <person name="Apprill A."/>
            <person name="Voolstra C.R."/>
        </authorList>
    </citation>
    <scope>NUCLEOTIDE SEQUENCE [LARGE SCALE GENOMIC DNA]</scope>
    <source>
        <strain evidence="1 2">LMG 24815</strain>
    </source>
</reference>
<dbReference type="AlphaFoldDB" id="A0A081N5J1"/>
<organism evidence="1 2">
    <name type="scientific">Endozoicomonas montiporae</name>
    <dbReference type="NCBI Taxonomy" id="1027273"/>
    <lineage>
        <taxon>Bacteria</taxon>
        <taxon>Pseudomonadati</taxon>
        <taxon>Pseudomonadota</taxon>
        <taxon>Gammaproteobacteria</taxon>
        <taxon>Oceanospirillales</taxon>
        <taxon>Endozoicomonadaceae</taxon>
        <taxon>Endozoicomonas</taxon>
    </lineage>
</organism>
<accession>A0A081N5J1</accession>
<evidence type="ECO:0000313" key="1">
    <source>
        <dbReference type="EMBL" id="KEQ13714.1"/>
    </source>
</evidence>
<gene>
    <name evidence="1" type="ORF">GZ77_15570</name>
</gene>
<proteinExistence type="predicted"/>
<evidence type="ECO:0000313" key="2">
    <source>
        <dbReference type="Proteomes" id="UP000028006"/>
    </source>
</evidence>
<dbReference type="EMBL" id="JOKG01000003">
    <property type="protein sequence ID" value="KEQ13714.1"/>
    <property type="molecule type" value="Genomic_DNA"/>
</dbReference>
<comment type="caution">
    <text evidence="1">The sequence shown here is derived from an EMBL/GenBank/DDBJ whole genome shotgun (WGS) entry which is preliminary data.</text>
</comment>
<protein>
    <submittedName>
        <fullName evidence="1">Uncharacterized protein</fullName>
    </submittedName>
</protein>
<dbReference type="Proteomes" id="UP000028006">
    <property type="component" value="Unassembled WGS sequence"/>
</dbReference>
<keyword evidence="2" id="KW-1185">Reference proteome</keyword>